<comment type="caution">
    <text evidence="1">The sequence shown here is derived from an EMBL/GenBank/DDBJ whole genome shotgun (WGS) entry which is preliminary data.</text>
</comment>
<dbReference type="Proteomes" id="UP000717624">
    <property type="component" value="Unassembled WGS sequence"/>
</dbReference>
<accession>A0A938XYW2</accession>
<dbReference type="Gene3D" id="1.20.1260.10">
    <property type="match status" value="1"/>
</dbReference>
<evidence type="ECO:0008006" key="3">
    <source>
        <dbReference type="Google" id="ProtNLM"/>
    </source>
</evidence>
<reference evidence="1" key="1">
    <citation type="submission" date="2021-01" db="EMBL/GenBank/DDBJ databases">
        <title>Genomic Encyclopedia of Type Strains, Phase IV (KMG-IV): sequencing the most valuable type-strain genomes for metagenomic binning, comparative biology and taxonomic classification.</title>
        <authorList>
            <person name="Goeker M."/>
        </authorList>
    </citation>
    <scope>NUCLEOTIDE SEQUENCE</scope>
    <source>
        <strain evidence="1">DSM 25523</strain>
    </source>
</reference>
<evidence type="ECO:0000313" key="1">
    <source>
        <dbReference type="EMBL" id="MBM7588417.1"/>
    </source>
</evidence>
<dbReference type="RefSeq" id="WP_204516187.1">
    <property type="nucleotide sequence ID" value="NZ_BAABIN010000009.1"/>
</dbReference>
<gene>
    <name evidence="1" type="ORF">JOD01_000003</name>
</gene>
<sequence>MPSQSFAPHECLDVHEIIGFKTICAEKAQVYLSQVNSTELRSLIQQDLQVSRQHLQQFQQIFGQ</sequence>
<dbReference type="AlphaFoldDB" id="A0A938XYW2"/>
<evidence type="ECO:0000313" key="2">
    <source>
        <dbReference type="Proteomes" id="UP000717624"/>
    </source>
</evidence>
<organism evidence="1 2">
    <name type="scientific">Brevibacillus fulvus</name>
    <dbReference type="NCBI Taxonomy" id="1125967"/>
    <lineage>
        <taxon>Bacteria</taxon>
        <taxon>Bacillati</taxon>
        <taxon>Bacillota</taxon>
        <taxon>Bacilli</taxon>
        <taxon>Bacillales</taxon>
        <taxon>Paenibacillaceae</taxon>
        <taxon>Brevibacillus</taxon>
    </lineage>
</organism>
<dbReference type="EMBL" id="JAFBEB010000001">
    <property type="protein sequence ID" value="MBM7588417.1"/>
    <property type="molecule type" value="Genomic_DNA"/>
</dbReference>
<name>A0A938XYW2_9BACL</name>
<proteinExistence type="predicted"/>
<dbReference type="InterPro" id="IPR012347">
    <property type="entry name" value="Ferritin-like"/>
</dbReference>
<keyword evidence="2" id="KW-1185">Reference proteome</keyword>
<protein>
    <recommendedName>
        <fullName evidence="3">Spore coat protein</fullName>
    </recommendedName>
</protein>